<evidence type="ECO:0000313" key="3">
    <source>
        <dbReference type="Proteomes" id="UP000326062"/>
    </source>
</evidence>
<organism evidence="2 3">
    <name type="scientific">Muntiacus reevesi</name>
    <name type="common">Reeves' muntjac</name>
    <name type="synonym">Cervus reevesi</name>
    <dbReference type="NCBI Taxonomy" id="9886"/>
    <lineage>
        <taxon>Eukaryota</taxon>
        <taxon>Metazoa</taxon>
        <taxon>Chordata</taxon>
        <taxon>Craniata</taxon>
        <taxon>Vertebrata</taxon>
        <taxon>Euteleostomi</taxon>
        <taxon>Mammalia</taxon>
        <taxon>Eutheria</taxon>
        <taxon>Laurasiatheria</taxon>
        <taxon>Artiodactyla</taxon>
        <taxon>Ruminantia</taxon>
        <taxon>Pecora</taxon>
        <taxon>Cervidae</taxon>
        <taxon>Muntiacinae</taxon>
        <taxon>Muntiacus</taxon>
    </lineage>
</organism>
<keyword evidence="3" id="KW-1185">Reference proteome</keyword>
<dbReference type="EMBL" id="VCEB01002223">
    <property type="protein sequence ID" value="KAB0346081.1"/>
    <property type="molecule type" value="Genomic_DNA"/>
</dbReference>
<sequence length="166" mass="18599">MGVGDYNSCIQVDTCYASSSYFLLQHVPKPNLAKLLKAFQQSKRNAESGIVRWESTTFSENNNSDSEIEDVLETFPKPSPGVQGFPHPAFPRPDPLPKPLKTLADLGLPQVSCVVFNSCFPLYFSTHHSLDPYDDKKDSTVEMEGFNVMIQNDVIIRAIYLHDSDL</sequence>
<proteinExistence type="predicted"/>
<dbReference type="EMBL" id="VCEB01002220">
    <property type="protein sequence ID" value="KAB0346083.1"/>
    <property type="molecule type" value="Genomic_DNA"/>
</dbReference>
<name>A0A5N3VCD2_MUNRE</name>
<dbReference type="Proteomes" id="UP000326062">
    <property type="component" value="Unassembled WGS sequence"/>
</dbReference>
<evidence type="ECO:0000313" key="1">
    <source>
        <dbReference type="EMBL" id="KAB0346081.1"/>
    </source>
</evidence>
<evidence type="ECO:0000313" key="2">
    <source>
        <dbReference type="EMBL" id="KAB0346083.1"/>
    </source>
</evidence>
<reference evidence="2 3" key="1">
    <citation type="submission" date="2019-06" db="EMBL/GenBank/DDBJ databases">
        <title>Discovery of a novel chromosome fission-fusion reversal in muntjac.</title>
        <authorList>
            <person name="Mudd A.B."/>
            <person name="Bredeson J.V."/>
            <person name="Baum R."/>
            <person name="Hockemeyer D."/>
            <person name="Rokhsar D.S."/>
        </authorList>
    </citation>
    <scope>NUCLEOTIDE SEQUENCE [LARGE SCALE GENOMIC DNA]</scope>
    <source>
        <strain evidence="2">UCam_UCB_Mr</strain>
        <tissue evidence="2">Fibroblast cell line</tissue>
    </source>
</reference>
<protein>
    <submittedName>
        <fullName evidence="2">Uncharacterized protein</fullName>
    </submittedName>
</protein>
<comment type="caution">
    <text evidence="2">The sequence shown here is derived from an EMBL/GenBank/DDBJ whole genome shotgun (WGS) entry which is preliminary data.</text>
</comment>
<dbReference type="AlphaFoldDB" id="A0A5N3VCD2"/>
<accession>A0A5N3VCD2</accession>
<gene>
    <name evidence="2" type="ORF">FD755_024270</name>
    <name evidence="1" type="ORF">FD755_024272</name>
</gene>